<evidence type="ECO:0000256" key="1">
    <source>
        <dbReference type="SAM" id="SignalP"/>
    </source>
</evidence>
<dbReference type="NCBIfam" id="TIGR02001">
    <property type="entry name" value="gcw_chp"/>
    <property type="match status" value="1"/>
</dbReference>
<sequence length="236" mass="25276">MAPPARLASHCLLFATLLAGVALSHADVGGTLSLQTDARERGMSYSDNRPSAQLGLAWDGAGGWYGGTQLGHARFTQRRGATLQLYGGRVLPMAPGLDAEAGVVAHLHENVSHYDYQEAYIGLIGGQWSLRAYASPDYYGVGQRSVYVELNGRWPLGDGLAAVGHAGLLRGWRQGDPAYAQGRSPSRADVRLGLSRQLGEMGELQLAWVAASRGGPYVWTDATRRRTVVLNLTAAF</sequence>
<evidence type="ECO:0008006" key="4">
    <source>
        <dbReference type="Google" id="ProtNLM"/>
    </source>
</evidence>
<gene>
    <name evidence="2" type="ORF">CDO81_04325</name>
</gene>
<dbReference type="EMBL" id="NISI01000001">
    <property type="protein sequence ID" value="OWR05685.1"/>
    <property type="molecule type" value="Genomic_DNA"/>
</dbReference>
<organism evidence="2 3">
    <name type="scientific">Roseateles puraquae</name>
    <dbReference type="NCBI Taxonomy" id="431059"/>
    <lineage>
        <taxon>Bacteria</taxon>
        <taxon>Pseudomonadati</taxon>
        <taxon>Pseudomonadota</taxon>
        <taxon>Betaproteobacteria</taxon>
        <taxon>Burkholderiales</taxon>
        <taxon>Sphaerotilaceae</taxon>
        <taxon>Roseateles</taxon>
    </lineage>
</organism>
<dbReference type="InterPro" id="IPR010239">
    <property type="entry name" value="CHP02001"/>
</dbReference>
<name>A0A254NCJ5_9BURK</name>
<dbReference type="OrthoDB" id="9793561at2"/>
<comment type="caution">
    <text evidence="2">The sequence shown here is derived from an EMBL/GenBank/DDBJ whole genome shotgun (WGS) entry which is preliminary data.</text>
</comment>
<proteinExistence type="predicted"/>
<keyword evidence="1" id="KW-0732">Signal</keyword>
<evidence type="ECO:0000313" key="2">
    <source>
        <dbReference type="EMBL" id="OWR05685.1"/>
    </source>
</evidence>
<feature type="signal peptide" evidence="1">
    <location>
        <begin position="1"/>
        <end position="26"/>
    </location>
</feature>
<dbReference type="AlphaFoldDB" id="A0A254NCJ5"/>
<keyword evidence="3" id="KW-1185">Reference proteome</keyword>
<dbReference type="Proteomes" id="UP000197446">
    <property type="component" value="Unassembled WGS sequence"/>
</dbReference>
<reference evidence="2 3" key="1">
    <citation type="journal article" date="2007" name="Int. J. Syst. Evol. Microbiol.">
        <title>Description of Pelomonas aquatica sp. nov. and Pelomonas puraquae sp. nov., isolated from industrial and haemodialysis water.</title>
        <authorList>
            <person name="Gomila M."/>
            <person name="Bowien B."/>
            <person name="Falsen E."/>
            <person name="Moore E.R."/>
            <person name="Lalucat J."/>
        </authorList>
    </citation>
    <scope>NUCLEOTIDE SEQUENCE [LARGE SCALE GENOMIC DNA]</scope>
    <source>
        <strain evidence="2 3">CCUG 52769</strain>
    </source>
</reference>
<dbReference type="Pfam" id="PF09694">
    <property type="entry name" value="Gcw_chp"/>
    <property type="match status" value="1"/>
</dbReference>
<feature type="chain" id="PRO_5012422730" description="Cellulose biosynthesis protein BcsS" evidence="1">
    <location>
        <begin position="27"/>
        <end position="236"/>
    </location>
</feature>
<dbReference type="RefSeq" id="WP_088481892.1">
    <property type="nucleotide sequence ID" value="NZ_JBCNLH010000002.1"/>
</dbReference>
<protein>
    <recommendedName>
        <fullName evidence="4">Cellulose biosynthesis protein BcsS</fullName>
    </recommendedName>
</protein>
<evidence type="ECO:0000313" key="3">
    <source>
        <dbReference type="Proteomes" id="UP000197446"/>
    </source>
</evidence>
<accession>A0A254NCJ5</accession>